<comment type="caution">
    <text evidence="1">The sequence shown here is derived from an EMBL/GenBank/DDBJ whole genome shotgun (WGS) entry which is preliminary data.</text>
</comment>
<dbReference type="Proteomes" id="UP000194546">
    <property type="component" value="Unassembled WGS sequence"/>
</dbReference>
<organism evidence="1 2">
    <name type="scientific">Caballeronia sordidicola</name>
    <name type="common">Burkholderia sordidicola</name>
    <dbReference type="NCBI Taxonomy" id="196367"/>
    <lineage>
        <taxon>Bacteria</taxon>
        <taxon>Pseudomonadati</taxon>
        <taxon>Pseudomonadota</taxon>
        <taxon>Betaproteobacteria</taxon>
        <taxon>Burkholderiales</taxon>
        <taxon>Burkholderiaceae</taxon>
        <taxon>Caballeronia</taxon>
    </lineage>
</organism>
<reference evidence="1 2" key="1">
    <citation type="submission" date="2017-03" db="EMBL/GenBank/DDBJ databases">
        <title>Genome analysis of strain PAMC 26510.</title>
        <authorList>
            <person name="Oh H.-M."/>
            <person name="Yang J.-A."/>
        </authorList>
    </citation>
    <scope>NUCLEOTIDE SEQUENCE [LARGE SCALE GENOMIC DNA]</scope>
    <source>
        <strain evidence="1 2">PAMC 26510</strain>
    </source>
</reference>
<evidence type="ECO:0000313" key="2">
    <source>
        <dbReference type="Proteomes" id="UP000194546"/>
    </source>
</evidence>
<name>A0A2C9XWM1_CABSO</name>
<dbReference type="AlphaFoldDB" id="A0A2C9XWM1"/>
<dbReference type="EMBL" id="NBTY01000222">
    <property type="protein sequence ID" value="OTP65507.1"/>
    <property type="molecule type" value="Genomic_DNA"/>
</dbReference>
<gene>
    <name evidence="1" type="ORF">PAMC26510_37835</name>
</gene>
<protein>
    <submittedName>
        <fullName evidence="1">Mobile element protein</fullName>
    </submittedName>
</protein>
<accession>A0A2C9XWM1</accession>
<sequence length="54" mass="6497">MRIALSGYWRHAAQLRDPSRRCARAIRDERLQPEIKRVWQANMQVYGADKVWSR</sequence>
<evidence type="ECO:0000313" key="1">
    <source>
        <dbReference type="EMBL" id="OTP65507.1"/>
    </source>
</evidence>
<proteinExistence type="predicted"/>